<dbReference type="GeneID" id="91086673"/>
<dbReference type="RefSeq" id="XP_066067983.1">
    <property type="nucleotide sequence ID" value="XM_066211886.1"/>
</dbReference>
<evidence type="ECO:0000313" key="3">
    <source>
        <dbReference type="Proteomes" id="UP000094043"/>
    </source>
</evidence>
<evidence type="ECO:0000256" key="1">
    <source>
        <dbReference type="SAM" id="MobiDB-lite"/>
    </source>
</evidence>
<dbReference type="KEGG" id="cdep:91086673"/>
<dbReference type="EMBL" id="CP143786">
    <property type="protein sequence ID" value="WVN87283.1"/>
    <property type="molecule type" value="Genomic_DNA"/>
</dbReference>
<keyword evidence="3" id="KW-1185">Reference proteome</keyword>
<dbReference type="AlphaFoldDB" id="A0AAJ8M0P8"/>
<gene>
    <name evidence="2" type="ORF">L203_102461</name>
</gene>
<feature type="compositionally biased region" description="Basic and acidic residues" evidence="1">
    <location>
        <begin position="65"/>
        <end position="90"/>
    </location>
</feature>
<organism evidence="2 3">
    <name type="scientific">Cryptococcus depauperatus CBS 7841</name>
    <dbReference type="NCBI Taxonomy" id="1295531"/>
    <lineage>
        <taxon>Eukaryota</taxon>
        <taxon>Fungi</taxon>
        <taxon>Dikarya</taxon>
        <taxon>Basidiomycota</taxon>
        <taxon>Agaricomycotina</taxon>
        <taxon>Tremellomycetes</taxon>
        <taxon>Tremellales</taxon>
        <taxon>Cryptococcaceae</taxon>
        <taxon>Cryptococcus</taxon>
    </lineage>
</organism>
<accession>A0AAJ8M0P8</accession>
<sequence length="90" mass="10088">MASTRTVPLSITALLQHNQSPFKSNRLPVDLLTPTLKPGHSASVWLSLNQETGSNECQPPQEELAYSHRVKESAPDERSRRIMGYEHHSP</sequence>
<reference evidence="2" key="2">
    <citation type="journal article" date="2022" name="Elife">
        <title>Obligate sexual reproduction of a homothallic fungus closely related to the Cryptococcus pathogenic species complex.</title>
        <authorList>
            <person name="Passer A.R."/>
            <person name="Clancey S.A."/>
            <person name="Shea T."/>
            <person name="David-Palma M."/>
            <person name="Averette A.F."/>
            <person name="Boekhout T."/>
            <person name="Porcel B.M."/>
            <person name="Nowrousian M."/>
            <person name="Cuomo C.A."/>
            <person name="Sun S."/>
            <person name="Heitman J."/>
            <person name="Coelho M.A."/>
        </authorList>
    </citation>
    <scope>NUCLEOTIDE SEQUENCE</scope>
    <source>
        <strain evidence="2">CBS 7841</strain>
    </source>
</reference>
<proteinExistence type="predicted"/>
<name>A0AAJ8M0P8_9TREE</name>
<protein>
    <submittedName>
        <fullName evidence="2">Uncharacterized protein</fullName>
    </submittedName>
</protein>
<evidence type="ECO:0000313" key="2">
    <source>
        <dbReference type="EMBL" id="WVN87283.1"/>
    </source>
</evidence>
<reference evidence="2" key="3">
    <citation type="submission" date="2024-01" db="EMBL/GenBank/DDBJ databases">
        <authorList>
            <person name="Coelho M.A."/>
            <person name="David-Palma M."/>
            <person name="Shea T."/>
            <person name="Sun S."/>
            <person name="Cuomo C.A."/>
            <person name="Heitman J."/>
        </authorList>
    </citation>
    <scope>NUCLEOTIDE SEQUENCE</scope>
    <source>
        <strain evidence="2">CBS 7841</strain>
    </source>
</reference>
<dbReference type="Proteomes" id="UP000094043">
    <property type="component" value="Chromosome 3"/>
</dbReference>
<feature type="region of interest" description="Disordered" evidence="1">
    <location>
        <begin position="51"/>
        <end position="90"/>
    </location>
</feature>
<reference evidence="2" key="1">
    <citation type="submission" date="2016-06" db="EMBL/GenBank/DDBJ databases">
        <authorList>
            <person name="Cuomo C."/>
            <person name="Litvintseva A."/>
            <person name="Heitman J."/>
            <person name="Chen Y."/>
            <person name="Sun S."/>
            <person name="Springer D."/>
            <person name="Dromer F."/>
            <person name="Young S."/>
            <person name="Zeng Q."/>
            <person name="Chapman S."/>
            <person name="Gujja S."/>
            <person name="Saif S."/>
            <person name="Birren B."/>
        </authorList>
    </citation>
    <scope>NUCLEOTIDE SEQUENCE</scope>
    <source>
        <strain evidence="2">CBS 7841</strain>
    </source>
</reference>